<evidence type="ECO:0000256" key="13">
    <source>
        <dbReference type="ARBA" id="ARBA00023170"/>
    </source>
</evidence>
<comment type="similarity">
    <text evidence="3">In the C-terminal section; belongs to the protein kinase superfamily. Ser/Thr protein kinase family.</text>
</comment>
<accession>A0AAV1RU29</accession>
<dbReference type="Gene3D" id="1.10.510.10">
    <property type="entry name" value="Transferase(Phosphotransferase) domain 1"/>
    <property type="match status" value="1"/>
</dbReference>
<reference evidence="18 19" key="1">
    <citation type="submission" date="2024-01" db="EMBL/GenBank/DDBJ databases">
        <authorList>
            <person name="Waweru B."/>
        </authorList>
    </citation>
    <scope>NUCLEOTIDE SEQUENCE [LARGE SCALE GENOMIC DNA]</scope>
</reference>
<evidence type="ECO:0000256" key="5">
    <source>
        <dbReference type="ARBA" id="ARBA00022679"/>
    </source>
</evidence>
<evidence type="ECO:0000256" key="16">
    <source>
        <dbReference type="RuleBase" id="RU000304"/>
    </source>
</evidence>
<dbReference type="Proteomes" id="UP001314170">
    <property type="component" value="Unassembled WGS sequence"/>
</dbReference>
<evidence type="ECO:0000313" key="18">
    <source>
        <dbReference type="EMBL" id="CAK7339866.1"/>
    </source>
</evidence>
<keyword evidence="12" id="KW-0472">Membrane</keyword>
<sequence>MDESCIDLQKFSYEKLVCATNNFSEKDKLGEGATGSVFKGFLKELNCFVAVKRVVVGSKYGIESYLPEVKILTKLQHKNLVNLIGWCGKIKKELLIVYELVENKTLEYHLFNEIGFLDLGLRKRIALDLASALLYLHEECEQSVLHCDIKLDNVLLETNFNAKLCDFGLARPAERGQESGYPTVLSGAPGYLAPECEKSRKATKESDIYSFGVVLLQMACGRRAVERIQENGMKFEIKLVDWVWEKLRVSGENISAVADPRLRLSCDEKDMERLIVVGLACANPNPNNRPCIREVINMLKC</sequence>
<dbReference type="InterPro" id="IPR011009">
    <property type="entry name" value="Kinase-like_dom_sf"/>
</dbReference>
<comment type="similarity">
    <text evidence="16">Belongs to the protein kinase superfamily.</text>
</comment>
<keyword evidence="11" id="KW-1133">Transmembrane helix</keyword>
<keyword evidence="10 15" id="KW-0067">ATP-binding</keyword>
<evidence type="ECO:0000256" key="2">
    <source>
        <dbReference type="ARBA" id="ARBA00008536"/>
    </source>
</evidence>
<dbReference type="SMART" id="SM00220">
    <property type="entry name" value="S_TKc"/>
    <property type="match status" value="1"/>
</dbReference>
<evidence type="ECO:0000256" key="10">
    <source>
        <dbReference type="ARBA" id="ARBA00022840"/>
    </source>
</evidence>
<keyword evidence="7" id="KW-0732">Signal</keyword>
<proteinExistence type="inferred from homology"/>
<dbReference type="GO" id="GO:0005524">
    <property type="term" value="F:ATP binding"/>
    <property type="evidence" value="ECO:0007669"/>
    <property type="project" value="UniProtKB-UniRule"/>
</dbReference>
<evidence type="ECO:0000256" key="11">
    <source>
        <dbReference type="ARBA" id="ARBA00022989"/>
    </source>
</evidence>
<keyword evidence="6" id="KW-0812">Transmembrane</keyword>
<keyword evidence="8 15" id="KW-0547">Nucleotide-binding</keyword>
<evidence type="ECO:0000256" key="14">
    <source>
        <dbReference type="ARBA" id="ARBA00023180"/>
    </source>
</evidence>
<dbReference type="Gene3D" id="3.30.200.20">
    <property type="entry name" value="Phosphorylase Kinase, domain 1"/>
    <property type="match status" value="1"/>
</dbReference>
<evidence type="ECO:0000256" key="1">
    <source>
        <dbReference type="ARBA" id="ARBA00004251"/>
    </source>
</evidence>
<comment type="similarity">
    <text evidence="2">In the N-terminal section; belongs to the leguminous lectin family.</text>
</comment>
<dbReference type="GO" id="GO:0005886">
    <property type="term" value="C:plasma membrane"/>
    <property type="evidence" value="ECO:0007669"/>
    <property type="project" value="UniProtKB-SubCell"/>
</dbReference>
<evidence type="ECO:0000259" key="17">
    <source>
        <dbReference type="PROSITE" id="PS50011"/>
    </source>
</evidence>
<comment type="subcellular location">
    <subcellularLocation>
        <location evidence="1">Cell membrane</location>
        <topology evidence="1">Single-pass type I membrane protein</topology>
    </subcellularLocation>
</comment>
<dbReference type="PANTHER" id="PTHR27007">
    <property type="match status" value="1"/>
</dbReference>
<dbReference type="InterPro" id="IPR000719">
    <property type="entry name" value="Prot_kinase_dom"/>
</dbReference>
<evidence type="ECO:0000256" key="12">
    <source>
        <dbReference type="ARBA" id="ARBA00023136"/>
    </source>
</evidence>
<keyword evidence="5" id="KW-0808">Transferase</keyword>
<dbReference type="AlphaFoldDB" id="A0AAV1RU29"/>
<dbReference type="PROSITE" id="PS00107">
    <property type="entry name" value="PROTEIN_KINASE_ATP"/>
    <property type="match status" value="1"/>
</dbReference>
<dbReference type="InterPro" id="IPR050528">
    <property type="entry name" value="L-type_Lectin-RKs"/>
</dbReference>
<dbReference type="EMBL" id="CAWUPB010001159">
    <property type="protein sequence ID" value="CAK7339866.1"/>
    <property type="molecule type" value="Genomic_DNA"/>
</dbReference>
<evidence type="ECO:0000256" key="7">
    <source>
        <dbReference type="ARBA" id="ARBA00022729"/>
    </source>
</evidence>
<evidence type="ECO:0000313" key="19">
    <source>
        <dbReference type="Proteomes" id="UP001314170"/>
    </source>
</evidence>
<dbReference type="PIRSF" id="PIRSF000654">
    <property type="entry name" value="Integrin-linked_kinase"/>
    <property type="match status" value="1"/>
</dbReference>
<gene>
    <name evidence="18" type="ORF">DCAF_LOCUS14943</name>
</gene>
<name>A0AAV1RU29_9ROSI</name>
<dbReference type="FunFam" id="1.10.510.10:FF:000240">
    <property type="entry name" value="Lectin-domain containing receptor kinase A4.3"/>
    <property type="match status" value="1"/>
</dbReference>
<protein>
    <recommendedName>
        <fullName evidence="17">Protein kinase domain-containing protein</fullName>
    </recommendedName>
</protein>
<dbReference type="PROSITE" id="PS00108">
    <property type="entry name" value="PROTEIN_KINASE_ST"/>
    <property type="match status" value="1"/>
</dbReference>
<dbReference type="PROSITE" id="PS50011">
    <property type="entry name" value="PROTEIN_KINASE_DOM"/>
    <property type="match status" value="1"/>
</dbReference>
<keyword evidence="9" id="KW-0418">Kinase</keyword>
<dbReference type="InterPro" id="IPR008271">
    <property type="entry name" value="Ser/Thr_kinase_AS"/>
</dbReference>
<evidence type="ECO:0000256" key="6">
    <source>
        <dbReference type="ARBA" id="ARBA00022692"/>
    </source>
</evidence>
<feature type="domain" description="Protein kinase" evidence="17">
    <location>
        <begin position="23"/>
        <end position="301"/>
    </location>
</feature>
<evidence type="ECO:0000256" key="3">
    <source>
        <dbReference type="ARBA" id="ARBA00010217"/>
    </source>
</evidence>
<evidence type="ECO:0000256" key="15">
    <source>
        <dbReference type="PROSITE-ProRule" id="PRU10141"/>
    </source>
</evidence>
<evidence type="ECO:0000256" key="9">
    <source>
        <dbReference type="ARBA" id="ARBA00022777"/>
    </source>
</evidence>
<comment type="caution">
    <text evidence="18">The sequence shown here is derived from an EMBL/GenBank/DDBJ whole genome shotgun (WGS) entry which is preliminary data.</text>
</comment>
<evidence type="ECO:0000256" key="4">
    <source>
        <dbReference type="ARBA" id="ARBA00022475"/>
    </source>
</evidence>
<keyword evidence="14" id="KW-0325">Glycoprotein</keyword>
<feature type="binding site" evidence="15">
    <location>
        <position position="52"/>
    </location>
    <ligand>
        <name>ATP</name>
        <dbReference type="ChEBI" id="CHEBI:30616"/>
    </ligand>
</feature>
<keyword evidence="13" id="KW-0675">Receptor</keyword>
<dbReference type="GO" id="GO:0002229">
    <property type="term" value="P:defense response to oomycetes"/>
    <property type="evidence" value="ECO:0007669"/>
    <property type="project" value="UniProtKB-ARBA"/>
</dbReference>
<dbReference type="GO" id="GO:0004674">
    <property type="term" value="F:protein serine/threonine kinase activity"/>
    <property type="evidence" value="ECO:0007669"/>
    <property type="project" value="UniProtKB-KW"/>
</dbReference>
<keyword evidence="19" id="KW-1185">Reference proteome</keyword>
<keyword evidence="4" id="KW-1003">Cell membrane</keyword>
<keyword evidence="16" id="KW-0723">Serine/threonine-protein kinase</keyword>
<dbReference type="InterPro" id="IPR017441">
    <property type="entry name" value="Protein_kinase_ATP_BS"/>
</dbReference>
<dbReference type="SUPFAM" id="SSF56112">
    <property type="entry name" value="Protein kinase-like (PK-like)"/>
    <property type="match status" value="1"/>
</dbReference>
<organism evidence="18 19">
    <name type="scientific">Dovyalis caffra</name>
    <dbReference type="NCBI Taxonomy" id="77055"/>
    <lineage>
        <taxon>Eukaryota</taxon>
        <taxon>Viridiplantae</taxon>
        <taxon>Streptophyta</taxon>
        <taxon>Embryophyta</taxon>
        <taxon>Tracheophyta</taxon>
        <taxon>Spermatophyta</taxon>
        <taxon>Magnoliopsida</taxon>
        <taxon>eudicotyledons</taxon>
        <taxon>Gunneridae</taxon>
        <taxon>Pentapetalae</taxon>
        <taxon>rosids</taxon>
        <taxon>fabids</taxon>
        <taxon>Malpighiales</taxon>
        <taxon>Salicaceae</taxon>
        <taxon>Flacourtieae</taxon>
        <taxon>Dovyalis</taxon>
    </lineage>
</organism>
<evidence type="ECO:0000256" key="8">
    <source>
        <dbReference type="ARBA" id="ARBA00022741"/>
    </source>
</evidence>
<dbReference type="Pfam" id="PF00069">
    <property type="entry name" value="Pkinase"/>
    <property type="match status" value="1"/>
</dbReference>